<evidence type="ECO:0000259" key="7">
    <source>
        <dbReference type="Pfam" id="PF05681"/>
    </source>
</evidence>
<evidence type="ECO:0000256" key="4">
    <source>
        <dbReference type="ARBA" id="ARBA00023004"/>
    </source>
</evidence>
<dbReference type="PANTHER" id="PTHR30389:SF17">
    <property type="entry name" value="L(+)-TARTRATE DEHYDRATASE SUBUNIT ALPHA-RELATED"/>
    <property type="match status" value="1"/>
</dbReference>
<evidence type="ECO:0000313" key="9">
    <source>
        <dbReference type="Proteomes" id="UP000234857"/>
    </source>
</evidence>
<keyword evidence="4" id="KW-0408">Iron</keyword>
<dbReference type="InterPro" id="IPR004646">
    <property type="entry name" value="Fe-S_hydro-lyase_TtdA-typ_cat"/>
</dbReference>
<dbReference type="InterPro" id="IPR051208">
    <property type="entry name" value="Class-I_Fumarase/Tartrate_DH"/>
</dbReference>
<dbReference type="GO" id="GO:0016829">
    <property type="term" value="F:lyase activity"/>
    <property type="evidence" value="ECO:0007669"/>
    <property type="project" value="UniProtKB-KW"/>
</dbReference>
<dbReference type="GO" id="GO:0051539">
    <property type="term" value="F:4 iron, 4 sulfur cluster binding"/>
    <property type="evidence" value="ECO:0007669"/>
    <property type="project" value="UniProtKB-KW"/>
</dbReference>
<sequence>MYYSYMDNEKLYIEVSKALKKANIKHNTDYIDLIQREIDESKCSKERFFLRKIIKNEKIASFNNTPLCQDTGILNFYIYFPEKFDSFYDIENTITEAVKDIYIKNSFRDSVRDFSGKKIEGNLPCSFLYFPTKQKELTIKFLVKGGGSENVSTLLNMLPSSNIDDVIERIVEHFKSISDRGCPPYFAGICIGGSMETSVVSSRIALLDIDLINMDELEKKVLKRINALDVGVFGTGFGKTALGLKIVKKPFHIASLFVAISVCCHQFRRGIIRLKI</sequence>
<reference evidence="8 9" key="1">
    <citation type="submission" date="2017-11" db="EMBL/GenBank/DDBJ databases">
        <title>Genome-resolved metagenomics identifies genetic mobility, metabolic interactions, and unexpected diversity in perchlorate-reducing communities.</title>
        <authorList>
            <person name="Barnum T.P."/>
            <person name="Figueroa I.A."/>
            <person name="Carlstrom C.I."/>
            <person name="Lucas L.N."/>
            <person name="Engelbrektson A.L."/>
            <person name="Coates J.D."/>
        </authorList>
    </citation>
    <scope>NUCLEOTIDE SEQUENCE [LARGE SCALE GENOMIC DNA]</scope>
    <source>
        <strain evidence="8">BM706</strain>
    </source>
</reference>
<evidence type="ECO:0000256" key="3">
    <source>
        <dbReference type="ARBA" id="ARBA00022723"/>
    </source>
</evidence>
<dbReference type="EMBL" id="PKTG01000083">
    <property type="protein sequence ID" value="PLX17687.1"/>
    <property type="molecule type" value="Genomic_DNA"/>
</dbReference>
<evidence type="ECO:0000256" key="1">
    <source>
        <dbReference type="ARBA" id="ARBA00008876"/>
    </source>
</evidence>
<protein>
    <recommendedName>
        <fullName evidence="7">Fe-S hydro-lyase tartrate dehydratase alpha-type catalytic domain-containing protein</fullName>
    </recommendedName>
</protein>
<dbReference type="AlphaFoldDB" id="A0A2N5ZG54"/>
<evidence type="ECO:0000313" key="8">
    <source>
        <dbReference type="EMBL" id="PLX17687.1"/>
    </source>
</evidence>
<organism evidence="8 9">
    <name type="scientific">Muiribacterium halophilum</name>
    <dbReference type="NCBI Taxonomy" id="2053465"/>
    <lineage>
        <taxon>Bacteria</taxon>
        <taxon>Candidatus Muiribacteriota</taxon>
        <taxon>Candidatus Muiribacteriia</taxon>
        <taxon>Candidatus Muiribacteriales</taxon>
        <taxon>Candidatus Muiribacteriaceae</taxon>
        <taxon>Candidatus Muiribacterium</taxon>
    </lineage>
</organism>
<evidence type="ECO:0000256" key="6">
    <source>
        <dbReference type="ARBA" id="ARBA00023239"/>
    </source>
</evidence>
<accession>A0A2N5ZG54</accession>
<comment type="similarity">
    <text evidence="1">Belongs to the class-I fumarase family.</text>
</comment>
<keyword evidence="2" id="KW-0004">4Fe-4S</keyword>
<dbReference type="NCBIfam" id="TIGR00722">
    <property type="entry name" value="ttdA_fumA_fumB"/>
    <property type="match status" value="1"/>
</dbReference>
<evidence type="ECO:0000256" key="5">
    <source>
        <dbReference type="ARBA" id="ARBA00023014"/>
    </source>
</evidence>
<comment type="caution">
    <text evidence="8">The sequence shown here is derived from an EMBL/GenBank/DDBJ whole genome shotgun (WGS) entry which is preliminary data.</text>
</comment>
<feature type="domain" description="Fe-S hydro-lyase tartrate dehydratase alpha-type catalytic" evidence="7">
    <location>
        <begin position="15"/>
        <end position="270"/>
    </location>
</feature>
<keyword evidence="3" id="KW-0479">Metal-binding</keyword>
<dbReference type="Pfam" id="PF05681">
    <property type="entry name" value="Fumerase"/>
    <property type="match status" value="1"/>
</dbReference>
<gene>
    <name evidence="8" type="ORF">C0601_06560</name>
</gene>
<name>A0A2N5ZG54_MUIH1</name>
<dbReference type="Proteomes" id="UP000234857">
    <property type="component" value="Unassembled WGS sequence"/>
</dbReference>
<proteinExistence type="inferred from homology"/>
<evidence type="ECO:0000256" key="2">
    <source>
        <dbReference type="ARBA" id="ARBA00022485"/>
    </source>
</evidence>
<keyword evidence="6" id="KW-0456">Lyase</keyword>
<keyword evidence="5" id="KW-0411">Iron-sulfur</keyword>
<dbReference type="GO" id="GO:0046872">
    <property type="term" value="F:metal ion binding"/>
    <property type="evidence" value="ECO:0007669"/>
    <property type="project" value="UniProtKB-KW"/>
</dbReference>
<dbReference type="PANTHER" id="PTHR30389">
    <property type="entry name" value="FUMARATE HYDRATASE-RELATED"/>
    <property type="match status" value="1"/>
</dbReference>